<dbReference type="OrthoDB" id="769130at2"/>
<dbReference type="AlphaFoldDB" id="A0A507ZFR1"/>
<comment type="caution">
    <text evidence="3">The sequence shown here is derived from an EMBL/GenBank/DDBJ whole genome shotgun (WGS) entry which is preliminary data.</text>
</comment>
<feature type="transmembrane region" description="Helical" evidence="2">
    <location>
        <begin position="61"/>
        <end position="79"/>
    </location>
</feature>
<evidence type="ECO:0000313" key="3">
    <source>
        <dbReference type="EMBL" id="TQD36320.1"/>
    </source>
</evidence>
<name>A0A507ZFR1_9FLAO</name>
<keyword evidence="2" id="KW-0812">Transmembrane</keyword>
<proteinExistence type="predicted"/>
<dbReference type="EMBL" id="VIAR01000011">
    <property type="protein sequence ID" value="TQD36320.1"/>
    <property type="molecule type" value="Genomic_DNA"/>
</dbReference>
<evidence type="ECO:0000256" key="2">
    <source>
        <dbReference type="SAM" id="Phobius"/>
    </source>
</evidence>
<organism evidence="3 4">
    <name type="scientific">Haloflavibacter putidus</name>
    <dbReference type="NCBI Taxonomy" id="2576776"/>
    <lineage>
        <taxon>Bacteria</taxon>
        <taxon>Pseudomonadati</taxon>
        <taxon>Bacteroidota</taxon>
        <taxon>Flavobacteriia</taxon>
        <taxon>Flavobacteriales</taxon>
        <taxon>Flavobacteriaceae</taxon>
        <taxon>Haloflavibacter</taxon>
    </lineage>
</organism>
<evidence type="ECO:0000313" key="4">
    <source>
        <dbReference type="Proteomes" id="UP000317169"/>
    </source>
</evidence>
<feature type="coiled-coil region" evidence="1">
    <location>
        <begin position="21"/>
        <end position="48"/>
    </location>
</feature>
<accession>A0A507ZFR1</accession>
<sequence>MKKKKLPENLVLLINFKIEEINSIDDSKKRLKNKIKKNQSKIIQQVEKESKIVPKNHYRNTWLAIGMAAFGIPMGIAFGTSMGNMAFIGIGLPIGMAIGIAIGTNKDKKALEEGRQLNFEVKY</sequence>
<dbReference type="Proteomes" id="UP000317169">
    <property type="component" value="Unassembled WGS sequence"/>
</dbReference>
<evidence type="ECO:0000256" key="1">
    <source>
        <dbReference type="SAM" id="Coils"/>
    </source>
</evidence>
<keyword evidence="2" id="KW-0472">Membrane</keyword>
<keyword evidence="1" id="KW-0175">Coiled coil</keyword>
<keyword evidence="4" id="KW-1185">Reference proteome</keyword>
<gene>
    <name evidence="3" type="ORF">FKR84_10525</name>
</gene>
<reference evidence="3 4" key="1">
    <citation type="submission" date="2019-06" db="EMBL/GenBank/DDBJ databases">
        <title>Flavibacter putida gen. nov., sp. nov., a novel marine bacterium of the family Flavobacteriaceae isolated from coastal seawater.</title>
        <authorList>
            <person name="Feng X."/>
        </authorList>
    </citation>
    <scope>NUCLEOTIDE SEQUENCE [LARGE SCALE GENOMIC DNA]</scope>
    <source>
        <strain evidence="3 4">PLHSN227</strain>
    </source>
</reference>
<protein>
    <submittedName>
        <fullName evidence="3">Uncharacterized protein</fullName>
    </submittedName>
</protein>
<feature type="transmembrane region" description="Helical" evidence="2">
    <location>
        <begin position="85"/>
        <end position="105"/>
    </location>
</feature>
<keyword evidence="2" id="KW-1133">Transmembrane helix</keyword>